<gene>
    <name evidence="4" type="ORF">J2S25_001394</name>
</gene>
<dbReference type="SUPFAM" id="SSF56801">
    <property type="entry name" value="Acetyl-CoA synthetase-like"/>
    <property type="match status" value="1"/>
</dbReference>
<dbReference type="InterPro" id="IPR025110">
    <property type="entry name" value="AMP-bd_C"/>
</dbReference>
<comment type="caution">
    <text evidence="4">The sequence shown here is derived from an EMBL/GenBank/DDBJ whole genome shotgun (WGS) entry which is preliminary data.</text>
</comment>
<reference evidence="4 5" key="1">
    <citation type="submission" date="2023-07" db="EMBL/GenBank/DDBJ databases">
        <title>Genomic Encyclopedia of Type Strains, Phase IV (KMG-IV): sequencing the most valuable type-strain genomes for metagenomic binning, comparative biology and taxonomic classification.</title>
        <authorList>
            <person name="Goeker M."/>
        </authorList>
    </citation>
    <scope>NUCLEOTIDE SEQUENCE [LARGE SCALE GENOMIC DNA]</scope>
    <source>
        <strain evidence="4 5">DSM 19598</strain>
    </source>
</reference>
<dbReference type="PANTHER" id="PTHR43767:SF1">
    <property type="entry name" value="NONRIBOSOMAL PEPTIDE SYNTHASE PES1 (EUROFUNG)-RELATED"/>
    <property type="match status" value="1"/>
</dbReference>
<keyword evidence="5" id="KW-1185">Reference proteome</keyword>
<dbReference type="Pfam" id="PF00501">
    <property type="entry name" value="AMP-binding"/>
    <property type="match status" value="1"/>
</dbReference>
<dbReference type="Pfam" id="PF13193">
    <property type="entry name" value="AMP-binding_C"/>
    <property type="match status" value="1"/>
</dbReference>
<dbReference type="EMBL" id="JAUSUN010000006">
    <property type="protein sequence ID" value="MDQ0413191.1"/>
    <property type="molecule type" value="Genomic_DNA"/>
</dbReference>
<dbReference type="InterPro" id="IPR045851">
    <property type="entry name" value="AMP-bd_C_sf"/>
</dbReference>
<dbReference type="InterPro" id="IPR020845">
    <property type="entry name" value="AMP-binding_CS"/>
</dbReference>
<dbReference type="GO" id="GO:0016874">
    <property type="term" value="F:ligase activity"/>
    <property type="evidence" value="ECO:0007669"/>
    <property type="project" value="UniProtKB-KW"/>
</dbReference>
<dbReference type="EC" id="6.2.1.-" evidence="4"/>
<sequence>MPNLHFDHWPRTSKSLILPETSLYENLKVSAERYPDQIAIYYYGNAITYRELNEDVNSLAGFLQQKLGVKKDDRVLLFMQNSPQFVIGFYAISRADAVVVPINPMLTADELSFYINDCEITSALVGQELYAKVEPLIGSTPLQNVVVAAYSDYKGENFDGVVPPEAEAAREVHEQPGHFHWIEAIAAQYEPDAHTTKADDIVVLPYTSGTTGLPKGCMHTNRTVQANTIGAYHWSSSTTSTVHLTTLPLFHVTGMVHSMHMPIFSGSTMILVTRWNRETAVELIKSQECTHWVAIATMIVDFLANPKLDPRDIATLTSISGGGAALPEAVGEKLFKLTGQRFVEGYGLSETISQTHFNPPDRPKMQCLGIPSFDVDARIIEPSTGNELDPGEAGEIIVNGPQVMVGYYNREEENRSSFIEIDGKKFFRTGDIGRYDEEGYYFMVDRVKRMINASGYKVWPTEVESYLYKHPAIQQAVVVGIPDPRRGESVKAFIILNNGYEGKLSEEEIIDWSKQHMAAYKYPREVEFRTQFPMTSSGKILWRKLQEEEREKAENQVREKTPSEYSNADN</sequence>
<feature type="region of interest" description="Disordered" evidence="1">
    <location>
        <begin position="550"/>
        <end position="570"/>
    </location>
</feature>
<dbReference type="InterPro" id="IPR042099">
    <property type="entry name" value="ANL_N_sf"/>
</dbReference>
<dbReference type="PANTHER" id="PTHR43767">
    <property type="entry name" value="LONG-CHAIN-FATTY-ACID--COA LIGASE"/>
    <property type="match status" value="1"/>
</dbReference>
<keyword evidence="4" id="KW-0436">Ligase</keyword>
<dbReference type="PROSITE" id="PS00455">
    <property type="entry name" value="AMP_BINDING"/>
    <property type="match status" value="1"/>
</dbReference>
<evidence type="ECO:0000313" key="4">
    <source>
        <dbReference type="EMBL" id="MDQ0413191.1"/>
    </source>
</evidence>
<dbReference type="InterPro" id="IPR000873">
    <property type="entry name" value="AMP-dep_synth/lig_dom"/>
</dbReference>
<feature type="domain" description="AMP-binding enzyme C-terminal" evidence="3">
    <location>
        <begin position="462"/>
        <end position="539"/>
    </location>
</feature>
<protein>
    <submittedName>
        <fullName evidence="4">Fatty-acyl-CoA synthase</fullName>
        <ecNumber evidence="4">6.2.1.-</ecNumber>
    </submittedName>
</protein>
<evidence type="ECO:0000259" key="2">
    <source>
        <dbReference type="Pfam" id="PF00501"/>
    </source>
</evidence>
<proteinExistence type="predicted"/>
<dbReference type="NCBIfam" id="NF006181">
    <property type="entry name" value="PRK08314.1"/>
    <property type="match status" value="1"/>
</dbReference>
<dbReference type="InterPro" id="IPR050237">
    <property type="entry name" value="ATP-dep_AMP-bd_enzyme"/>
</dbReference>
<dbReference type="Proteomes" id="UP001242313">
    <property type="component" value="Unassembled WGS sequence"/>
</dbReference>
<dbReference type="RefSeq" id="WP_044391156.1">
    <property type="nucleotide sequence ID" value="NZ_JAUSUN010000006.1"/>
</dbReference>
<dbReference type="Gene3D" id="3.40.50.12780">
    <property type="entry name" value="N-terminal domain of ligase-like"/>
    <property type="match status" value="1"/>
</dbReference>
<feature type="domain" description="AMP-dependent synthetase/ligase" evidence="2">
    <location>
        <begin position="29"/>
        <end position="408"/>
    </location>
</feature>
<evidence type="ECO:0000256" key="1">
    <source>
        <dbReference type="SAM" id="MobiDB-lite"/>
    </source>
</evidence>
<feature type="compositionally biased region" description="Basic and acidic residues" evidence="1">
    <location>
        <begin position="550"/>
        <end position="562"/>
    </location>
</feature>
<evidence type="ECO:0000313" key="5">
    <source>
        <dbReference type="Proteomes" id="UP001242313"/>
    </source>
</evidence>
<organism evidence="4 5">
    <name type="scientific">Mesobacillus stamsii</name>
    <dbReference type="NCBI Taxonomy" id="225347"/>
    <lineage>
        <taxon>Bacteria</taxon>
        <taxon>Bacillati</taxon>
        <taxon>Bacillota</taxon>
        <taxon>Bacilli</taxon>
        <taxon>Bacillales</taxon>
        <taxon>Bacillaceae</taxon>
        <taxon>Mesobacillus</taxon>
    </lineage>
</organism>
<accession>A0ABU0FTD3</accession>
<name>A0ABU0FTD3_9BACI</name>
<evidence type="ECO:0000259" key="3">
    <source>
        <dbReference type="Pfam" id="PF13193"/>
    </source>
</evidence>
<dbReference type="Gene3D" id="3.30.300.30">
    <property type="match status" value="1"/>
</dbReference>